<reference evidence="2" key="1">
    <citation type="journal article" date="2020" name="Stud. Mycol.">
        <title>101 Dothideomycetes genomes: A test case for predicting lifestyles and emergence of pathogens.</title>
        <authorList>
            <person name="Haridas S."/>
            <person name="Albert R."/>
            <person name="Binder M."/>
            <person name="Bloem J."/>
            <person name="LaButti K."/>
            <person name="Salamov A."/>
            <person name="Andreopoulos B."/>
            <person name="Baker S."/>
            <person name="Barry K."/>
            <person name="Bills G."/>
            <person name="Bluhm B."/>
            <person name="Cannon C."/>
            <person name="Castanera R."/>
            <person name="Culley D."/>
            <person name="Daum C."/>
            <person name="Ezra D."/>
            <person name="Gonzalez J."/>
            <person name="Henrissat B."/>
            <person name="Kuo A."/>
            <person name="Liang C."/>
            <person name="Lipzen A."/>
            <person name="Lutzoni F."/>
            <person name="Magnuson J."/>
            <person name="Mondo S."/>
            <person name="Nolan M."/>
            <person name="Ohm R."/>
            <person name="Pangilinan J."/>
            <person name="Park H.-J."/>
            <person name="Ramirez L."/>
            <person name="Alfaro M."/>
            <person name="Sun H."/>
            <person name="Tritt A."/>
            <person name="Yoshinaga Y."/>
            <person name="Zwiers L.-H."/>
            <person name="Turgeon B."/>
            <person name="Goodwin S."/>
            <person name="Spatafora J."/>
            <person name="Crous P."/>
            <person name="Grigoriev I."/>
        </authorList>
    </citation>
    <scope>NUCLEOTIDE SEQUENCE [LARGE SCALE GENOMIC DNA]</scope>
    <source>
        <strain evidence="2">CBS 304.66</strain>
    </source>
</reference>
<evidence type="ECO:0000313" key="1">
    <source>
        <dbReference type="EMBL" id="KAF2262230.1"/>
    </source>
</evidence>
<evidence type="ECO:0000313" key="2">
    <source>
        <dbReference type="Proteomes" id="UP000800093"/>
    </source>
</evidence>
<dbReference type="OrthoDB" id="3943306at2759"/>
<comment type="caution">
    <text evidence="1">The sequence shown here is derived from an EMBL/GenBank/DDBJ whole genome shotgun (WGS) entry which is preliminary data.</text>
</comment>
<organism evidence="1 2">
    <name type="scientific">Lojkania enalia</name>
    <dbReference type="NCBI Taxonomy" id="147567"/>
    <lineage>
        <taxon>Eukaryota</taxon>
        <taxon>Fungi</taxon>
        <taxon>Dikarya</taxon>
        <taxon>Ascomycota</taxon>
        <taxon>Pezizomycotina</taxon>
        <taxon>Dothideomycetes</taxon>
        <taxon>Pleosporomycetidae</taxon>
        <taxon>Pleosporales</taxon>
        <taxon>Pleosporales incertae sedis</taxon>
        <taxon>Lojkania</taxon>
    </lineage>
</organism>
<name>A0A9P4MY91_9PLEO</name>
<sequence length="403" mass="46233">MTAPSLFRLFDLPLDLQVEILGSDASFCFALIRVAPQAKALYLSYPQRIFSLLLKSWPLQLRYLIRTIVALRQHLISVRICSNSIQRFYEAYVEPKTGYQPERIHFLDTSCSIERLDMLQSVALEIEIFGTLFKRCLRELNATSKSFSSKYQKTPPRDVAFSEEELYRMQRAFLRFGLYTILCQEEKCFLVDGASPINTHDFFLSRLQPWELGEFFTIGTYITNFITQSSLSNRHDPLRNTLNNYCPHSLILGMDPKALQNSLCTMSSRLDAAVHTSRITNVIVLRDGISSSPRIWTDIPATANLMSAGTAEVGRILQIPYVLPNSAIKRSWLLIAGLHIWDTRRLKDTSWRDSPLLNKSSELKSSQVKALMDSMLAEFFEFWENEKCGMTGRMRDIHAEISL</sequence>
<dbReference type="Proteomes" id="UP000800093">
    <property type="component" value="Unassembled WGS sequence"/>
</dbReference>
<dbReference type="EMBL" id="ML986643">
    <property type="protein sequence ID" value="KAF2262230.1"/>
    <property type="molecule type" value="Genomic_DNA"/>
</dbReference>
<protein>
    <submittedName>
        <fullName evidence="1">Uncharacterized protein</fullName>
    </submittedName>
</protein>
<dbReference type="AlphaFoldDB" id="A0A9P4MY91"/>
<gene>
    <name evidence="1" type="ORF">CC78DRAFT_618738</name>
</gene>
<keyword evidence="2" id="KW-1185">Reference proteome</keyword>
<proteinExistence type="predicted"/>
<accession>A0A9P4MY91</accession>